<dbReference type="PANTHER" id="PTHR35725:SF4">
    <property type="entry name" value="CLASSICAL ARABINOGALACTAN PROTEIN 26"/>
    <property type="match status" value="1"/>
</dbReference>
<protein>
    <recommendedName>
        <fullName evidence="6">Classical arabinogalactan protein 26-like</fullName>
    </recommendedName>
</protein>
<organism evidence="4 5">
    <name type="scientific">Protea cynaroides</name>
    <dbReference type="NCBI Taxonomy" id="273540"/>
    <lineage>
        <taxon>Eukaryota</taxon>
        <taxon>Viridiplantae</taxon>
        <taxon>Streptophyta</taxon>
        <taxon>Embryophyta</taxon>
        <taxon>Tracheophyta</taxon>
        <taxon>Spermatophyta</taxon>
        <taxon>Magnoliopsida</taxon>
        <taxon>Proteales</taxon>
        <taxon>Proteaceae</taxon>
        <taxon>Protea</taxon>
    </lineage>
</organism>
<feature type="signal peptide" evidence="3">
    <location>
        <begin position="1"/>
        <end position="23"/>
    </location>
</feature>
<keyword evidence="2" id="KW-0472">Membrane</keyword>
<keyword evidence="5" id="KW-1185">Reference proteome</keyword>
<feature type="compositionally biased region" description="Low complexity" evidence="1">
    <location>
        <begin position="94"/>
        <end position="109"/>
    </location>
</feature>
<feature type="region of interest" description="Disordered" evidence="1">
    <location>
        <begin position="65"/>
        <end position="109"/>
    </location>
</feature>
<keyword evidence="3" id="KW-0732">Signal</keyword>
<comment type="caution">
    <text evidence="4">The sequence shown here is derived from an EMBL/GenBank/DDBJ whole genome shotgun (WGS) entry which is preliminary data.</text>
</comment>
<evidence type="ECO:0000256" key="2">
    <source>
        <dbReference type="SAM" id="Phobius"/>
    </source>
</evidence>
<keyword evidence="2" id="KW-1133">Transmembrane helix</keyword>
<dbReference type="AlphaFoldDB" id="A0A9Q0KEL4"/>
<dbReference type="EMBL" id="JAMYWD010000006">
    <property type="protein sequence ID" value="KAJ4968934.1"/>
    <property type="molecule type" value="Genomic_DNA"/>
</dbReference>
<dbReference type="PANTHER" id="PTHR35725">
    <property type="entry name" value="CLASSICAL ARABINOGALACTAN PROTEIN 26"/>
    <property type="match status" value="1"/>
</dbReference>
<evidence type="ECO:0008006" key="6">
    <source>
        <dbReference type="Google" id="ProtNLM"/>
    </source>
</evidence>
<feature type="chain" id="PRO_5040113942" description="Classical arabinogalactan protein 26-like" evidence="3">
    <location>
        <begin position="24"/>
        <end position="141"/>
    </location>
</feature>
<name>A0A9Q0KEL4_9MAGN</name>
<proteinExistence type="predicted"/>
<accession>A0A9Q0KEL4</accession>
<keyword evidence="2" id="KW-0812">Transmembrane</keyword>
<dbReference type="InterPro" id="IPR039346">
    <property type="entry name" value="AGP25/26"/>
</dbReference>
<evidence type="ECO:0000256" key="1">
    <source>
        <dbReference type="SAM" id="MobiDB-lite"/>
    </source>
</evidence>
<sequence length="141" mass="14778">MMASTFCFIWVLTMALITSPSLSYYSSSHLKLAASTISAAPSFLPDSPLTSPVVLSPDITPLFPTLGGPVPSPTGSSIPTIPSSPSPPNPDEVAASSPSFSAFSPSPSQPMSSSISIFPNSLLSLGLVLFWNFWFLQLLAK</sequence>
<gene>
    <name evidence="4" type="ORF">NE237_015635</name>
</gene>
<feature type="compositionally biased region" description="Low complexity" evidence="1">
    <location>
        <begin position="65"/>
        <end position="81"/>
    </location>
</feature>
<evidence type="ECO:0000313" key="4">
    <source>
        <dbReference type="EMBL" id="KAJ4968934.1"/>
    </source>
</evidence>
<feature type="transmembrane region" description="Helical" evidence="2">
    <location>
        <begin position="117"/>
        <end position="136"/>
    </location>
</feature>
<dbReference type="Proteomes" id="UP001141806">
    <property type="component" value="Unassembled WGS sequence"/>
</dbReference>
<evidence type="ECO:0000313" key="5">
    <source>
        <dbReference type="Proteomes" id="UP001141806"/>
    </source>
</evidence>
<evidence type="ECO:0000256" key="3">
    <source>
        <dbReference type="SAM" id="SignalP"/>
    </source>
</evidence>
<reference evidence="4" key="1">
    <citation type="journal article" date="2023" name="Plant J.">
        <title>The genome of the king protea, Protea cynaroides.</title>
        <authorList>
            <person name="Chang J."/>
            <person name="Duong T.A."/>
            <person name="Schoeman C."/>
            <person name="Ma X."/>
            <person name="Roodt D."/>
            <person name="Barker N."/>
            <person name="Li Z."/>
            <person name="Van de Peer Y."/>
            <person name="Mizrachi E."/>
        </authorList>
    </citation>
    <scope>NUCLEOTIDE SEQUENCE</scope>
    <source>
        <tissue evidence="4">Young leaves</tissue>
    </source>
</reference>